<evidence type="ECO:0000313" key="2">
    <source>
        <dbReference type="EMBL" id="KAK7572046.1"/>
    </source>
</evidence>
<comment type="caution">
    <text evidence="2">The sequence shown here is derived from an EMBL/GenBank/DDBJ whole genome shotgun (WGS) entry which is preliminary data.</text>
</comment>
<organism evidence="2 3">
    <name type="scientific">Parthenolecanium corni</name>
    <dbReference type="NCBI Taxonomy" id="536013"/>
    <lineage>
        <taxon>Eukaryota</taxon>
        <taxon>Metazoa</taxon>
        <taxon>Ecdysozoa</taxon>
        <taxon>Arthropoda</taxon>
        <taxon>Hexapoda</taxon>
        <taxon>Insecta</taxon>
        <taxon>Pterygota</taxon>
        <taxon>Neoptera</taxon>
        <taxon>Paraneoptera</taxon>
        <taxon>Hemiptera</taxon>
        <taxon>Sternorrhyncha</taxon>
        <taxon>Coccoidea</taxon>
        <taxon>Coccidae</taxon>
        <taxon>Parthenolecanium</taxon>
    </lineage>
</organism>
<feature type="transmembrane region" description="Helical" evidence="1">
    <location>
        <begin position="41"/>
        <end position="64"/>
    </location>
</feature>
<name>A0AAN9T600_9HEMI</name>
<evidence type="ECO:0000256" key="1">
    <source>
        <dbReference type="SAM" id="Phobius"/>
    </source>
</evidence>
<gene>
    <name evidence="2" type="ORF">V9T40_014518</name>
</gene>
<dbReference type="Proteomes" id="UP001367676">
    <property type="component" value="Unassembled WGS sequence"/>
</dbReference>
<keyword evidence="3" id="KW-1185">Reference proteome</keyword>
<reference evidence="2 3" key="1">
    <citation type="submission" date="2024-03" db="EMBL/GenBank/DDBJ databases">
        <title>Adaptation during the transition from Ophiocordyceps entomopathogen to insect associate is accompanied by gene loss and intensified selection.</title>
        <authorList>
            <person name="Ward C.M."/>
            <person name="Onetto C.A."/>
            <person name="Borneman A.R."/>
        </authorList>
    </citation>
    <scope>NUCLEOTIDE SEQUENCE [LARGE SCALE GENOMIC DNA]</scope>
    <source>
        <strain evidence="2">AWRI1</strain>
        <tissue evidence="2">Single Adult Female</tissue>
    </source>
</reference>
<keyword evidence="1" id="KW-1133">Transmembrane helix</keyword>
<dbReference type="EMBL" id="JBBCAQ010000038">
    <property type="protein sequence ID" value="KAK7572046.1"/>
    <property type="molecule type" value="Genomic_DNA"/>
</dbReference>
<keyword evidence="1" id="KW-0812">Transmembrane</keyword>
<accession>A0AAN9T600</accession>
<feature type="transmembrane region" description="Helical" evidence="1">
    <location>
        <begin position="12"/>
        <end position="29"/>
    </location>
</feature>
<sequence length="249" mass="27286">MVLVVPEQSQRPYRFGMTLLCVGALFNWLGLADTYSDPVPAIRYIGVGLIAAGASLICIAMCFWMRNIHDPNLSGDYDISTDPVHVIDQSLEKPPDYSTVVDVPPCYEDAIKLSPAALASVHNYKESPPIFVQSTIPCGVDGSDKITISTVTERCNSFQASQSNDSVDCSAEPTECKQTEKCETSHHSSVLNSSQNENALTKVLRKSIRGIRKFRNNEDSGCSEQTSNVEIGNIQDRHLSSSSPIKIDR</sequence>
<keyword evidence="1" id="KW-0472">Membrane</keyword>
<dbReference type="AlphaFoldDB" id="A0AAN9T600"/>
<evidence type="ECO:0000313" key="3">
    <source>
        <dbReference type="Proteomes" id="UP001367676"/>
    </source>
</evidence>
<protein>
    <submittedName>
        <fullName evidence="2">Uncharacterized protein</fullName>
    </submittedName>
</protein>
<proteinExistence type="predicted"/>